<feature type="compositionally biased region" description="Low complexity" evidence="15">
    <location>
        <begin position="7"/>
        <end position="22"/>
    </location>
</feature>
<dbReference type="Gene3D" id="3.30.40.10">
    <property type="entry name" value="Zinc/RING finger domain, C3HC4 (zinc finger)"/>
    <property type="match status" value="1"/>
</dbReference>
<keyword evidence="10" id="KW-0862">Zinc</keyword>
<gene>
    <name evidence="18" type="ORF">E3N88_41625</name>
</gene>
<evidence type="ECO:0000256" key="11">
    <source>
        <dbReference type="ARBA" id="ARBA00022989"/>
    </source>
</evidence>
<feature type="region of interest" description="Disordered" evidence="15">
    <location>
        <begin position="1"/>
        <end position="22"/>
    </location>
</feature>
<feature type="domain" description="RING-type" evidence="17">
    <location>
        <begin position="147"/>
        <end position="189"/>
    </location>
</feature>
<evidence type="ECO:0000256" key="15">
    <source>
        <dbReference type="SAM" id="MobiDB-lite"/>
    </source>
</evidence>
<evidence type="ECO:0000256" key="2">
    <source>
        <dbReference type="ARBA" id="ARBA00004167"/>
    </source>
</evidence>
<evidence type="ECO:0000256" key="8">
    <source>
        <dbReference type="ARBA" id="ARBA00022771"/>
    </source>
</evidence>
<evidence type="ECO:0000259" key="17">
    <source>
        <dbReference type="PROSITE" id="PS50089"/>
    </source>
</evidence>
<evidence type="ECO:0000256" key="1">
    <source>
        <dbReference type="ARBA" id="ARBA00000900"/>
    </source>
</evidence>
<keyword evidence="5" id="KW-0808">Transferase</keyword>
<organism evidence="18 19">
    <name type="scientific">Mikania micrantha</name>
    <name type="common">bitter vine</name>
    <dbReference type="NCBI Taxonomy" id="192012"/>
    <lineage>
        <taxon>Eukaryota</taxon>
        <taxon>Viridiplantae</taxon>
        <taxon>Streptophyta</taxon>
        <taxon>Embryophyta</taxon>
        <taxon>Tracheophyta</taxon>
        <taxon>Spermatophyta</taxon>
        <taxon>Magnoliopsida</taxon>
        <taxon>eudicotyledons</taxon>
        <taxon>Gunneridae</taxon>
        <taxon>Pentapetalae</taxon>
        <taxon>asterids</taxon>
        <taxon>campanulids</taxon>
        <taxon>Asterales</taxon>
        <taxon>Asteraceae</taxon>
        <taxon>Asteroideae</taxon>
        <taxon>Heliantheae alliance</taxon>
        <taxon>Eupatorieae</taxon>
        <taxon>Mikania</taxon>
    </lineage>
</organism>
<dbReference type="UniPathway" id="UPA00143"/>
<dbReference type="CDD" id="cd16461">
    <property type="entry name" value="RING-H2_EL5-like"/>
    <property type="match status" value="1"/>
</dbReference>
<dbReference type="GO" id="GO:0061630">
    <property type="term" value="F:ubiquitin protein ligase activity"/>
    <property type="evidence" value="ECO:0007669"/>
    <property type="project" value="UniProtKB-EC"/>
</dbReference>
<evidence type="ECO:0000256" key="6">
    <source>
        <dbReference type="ARBA" id="ARBA00022692"/>
    </source>
</evidence>
<reference evidence="18 19" key="1">
    <citation type="submission" date="2019-05" db="EMBL/GenBank/DDBJ databases">
        <title>Mikania micrantha, genome provides insights into the molecular mechanism of rapid growth.</title>
        <authorList>
            <person name="Liu B."/>
        </authorList>
    </citation>
    <scope>NUCLEOTIDE SEQUENCE [LARGE SCALE GENOMIC DNA]</scope>
    <source>
        <strain evidence="18">NLD-2019</strain>
        <tissue evidence="18">Leaf</tissue>
    </source>
</reference>
<evidence type="ECO:0000313" key="18">
    <source>
        <dbReference type="EMBL" id="KAD2217149.1"/>
    </source>
</evidence>
<keyword evidence="6 16" id="KW-0812">Transmembrane</keyword>
<evidence type="ECO:0000256" key="5">
    <source>
        <dbReference type="ARBA" id="ARBA00022679"/>
    </source>
</evidence>
<comment type="pathway">
    <text evidence="3">Protein modification; protein ubiquitination.</text>
</comment>
<evidence type="ECO:0000256" key="3">
    <source>
        <dbReference type="ARBA" id="ARBA00004906"/>
    </source>
</evidence>
<evidence type="ECO:0000313" key="19">
    <source>
        <dbReference type="Proteomes" id="UP000326396"/>
    </source>
</evidence>
<comment type="caution">
    <text evidence="18">The sequence shown here is derived from an EMBL/GenBank/DDBJ whole genome shotgun (WGS) entry which is preliminary data.</text>
</comment>
<keyword evidence="19" id="KW-1185">Reference proteome</keyword>
<dbReference type="SMART" id="SM00184">
    <property type="entry name" value="RING"/>
    <property type="match status" value="1"/>
</dbReference>
<feature type="compositionally biased region" description="Polar residues" evidence="15">
    <location>
        <begin position="209"/>
        <end position="222"/>
    </location>
</feature>
<dbReference type="GO" id="GO:0008270">
    <property type="term" value="F:zinc ion binding"/>
    <property type="evidence" value="ECO:0007669"/>
    <property type="project" value="UniProtKB-KW"/>
</dbReference>
<sequence>MATSHRNLLQDQDSSQNSSCSDCGPTCPYKCSYPEFYWPPQSPPPPLPPQTAAHISVYVIIIVTLIASALLFFSYYLIMVRCSTRFRRPPATQISGQTEDFSDDDRGFEVDHPVWYINTIGLQSSVINSISVFKYKKDDKLIDGTDCSVCLSEFQDNETLRLLPKCNHAFHIPCIDTWLSSHTNCPLCRAGILSNTLTAVLGSDDHDFSSNSGLNQDTQLGNLDNDGEFGRNRVPEIENCDENEDSKTEYECVTAATGSVSMDSVEITDIILGELGPVSGDSTINIMMTSNHGDI</sequence>
<keyword evidence="12 16" id="KW-0472">Membrane</keyword>
<dbReference type="EC" id="2.3.2.27" evidence="4"/>
<keyword evidence="11 16" id="KW-1133">Transmembrane helix</keyword>
<keyword evidence="7" id="KW-0479">Metal-binding</keyword>
<comment type="subcellular location">
    <subcellularLocation>
        <location evidence="2">Membrane</location>
        <topology evidence="2">Single-pass membrane protein</topology>
    </subcellularLocation>
</comment>
<keyword evidence="9" id="KW-0833">Ubl conjugation pathway</keyword>
<keyword evidence="8 14" id="KW-0863">Zinc-finger</keyword>
<evidence type="ECO:0000256" key="9">
    <source>
        <dbReference type="ARBA" id="ARBA00022786"/>
    </source>
</evidence>
<evidence type="ECO:0000256" key="7">
    <source>
        <dbReference type="ARBA" id="ARBA00022723"/>
    </source>
</evidence>
<evidence type="ECO:0000256" key="16">
    <source>
        <dbReference type="SAM" id="Phobius"/>
    </source>
</evidence>
<evidence type="ECO:0000256" key="12">
    <source>
        <dbReference type="ARBA" id="ARBA00023136"/>
    </source>
</evidence>
<feature type="transmembrane region" description="Helical" evidence="16">
    <location>
        <begin position="55"/>
        <end position="78"/>
    </location>
</feature>
<dbReference type="PANTHER" id="PTHR46913:SF19">
    <property type="entry name" value="RING-TYPE E3 UBIQUITIN TRANSFERASE"/>
    <property type="match status" value="1"/>
</dbReference>
<dbReference type="Pfam" id="PF13639">
    <property type="entry name" value="zf-RING_2"/>
    <property type="match status" value="1"/>
</dbReference>
<evidence type="ECO:0000256" key="14">
    <source>
        <dbReference type="PROSITE-ProRule" id="PRU00175"/>
    </source>
</evidence>
<dbReference type="FunFam" id="3.30.40.10:FF:000233">
    <property type="entry name" value="RING-H2 finger protein ATL54"/>
    <property type="match status" value="1"/>
</dbReference>
<dbReference type="EMBL" id="SZYD01000077">
    <property type="protein sequence ID" value="KAD2217149.1"/>
    <property type="molecule type" value="Genomic_DNA"/>
</dbReference>
<evidence type="ECO:0000256" key="13">
    <source>
        <dbReference type="ARBA" id="ARBA00024209"/>
    </source>
</evidence>
<evidence type="ECO:0000256" key="10">
    <source>
        <dbReference type="ARBA" id="ARBA00022833"/>
    </source>
</evidence>
<dbReference type="SUPFAM" id="SSF57850">
    <property type="entry name" value="RING/U-box"/>
    <property type="match status" value="1"/>
</dbReference>
<dbReference type="InterPro" id="IPR044600">
    <property type="entry name" value="ATL1/ATL16-like"/>
</dbReference>
<dbReference type="PROSITE" id="PS50089">
    <property type="entry name" value="ZF_RING_2"/>
    <property type="match status" value="1"/>
</dbReference>
<dbReference type="GO" id="GO:0016020">
    <property type="term" value="C:membrane"/>
    <property type="evidence" value="ECO:0007669"/>
    <property type="project" value="UniProtKB-SubCell"/>
</dbReference>
<dbReference type="GO" id="GO:0016567">
    <property type="term" value="P:protein ubiquitination"/>
    <property type="evidence" value="ECO:0007669"/>
    <property type="project" value="UniProtKB-UniPathway"/>
</dbReference>
<comment type="catalytic activity">
    <reaction evidence="1">
        <text>S-ubiquitinyl-[E2 ubiquitin-conjugating enzyme]-L-cysteine + [acceptor protein]-L-lysine = [E2 ubiquitin-conjugating enzyme]-L-cysteine + N(6)-ubiquitinyl-[acceptor protein]-L-lysine.</text>
        <dbReference type="EC" id="2.3.2.27"/>
    </reaction>
</comment>
<proteinExistence type="inferred from homology"/>
<dbReference type="OrthoDB" id="9984778at2759"/>
<dbReference type="InterPro" id="IPR013083">
    <property type="entry name" value="Znf_RING/FYVE/PHD"/>
</dbReference>
<dbReference type="Proteomes" id="UP000326396">
    <property type="component" value="Unassembled WGS sequence"/>
</dbReference>
<dbReference type="AlphaFoldDB" id="A0A5N6LMD0"/>
<evidence type="ECO:0000256" key="4">
    <source>
        <dbReference type="ARBA" id="ARBA00012483"/>
    </source>
</evidence>
<accession>A0A5N6LMD0</accession>
<dbReference type="InterPro" id="IPR001841">
    <property type="entry name" value="Znf_RING"/>
</dbReference>
<feature type="region of interest" description="Disordered" evidence="15">
    <location>
        <begin position="208"/>
        <end position="231"/>
    </location>
</feature>
<dbReference type="PANTHER" id="PTHR46913">
    <property type="entry name" value="RING-H2 FINGER PROTEIN ATL16"/>
    <property type="match status" value="1"/>
</dbReference>
<name>A0A5N6LMD0_9ASTR</name>
<comment type="similarity">
    <text evidence="13">Belongs to the RING-type zinc finger family. ATL subfamily.</text>
</comment>
<protein>
    <recommendedName>
        <fullName evidence="4">RING-type E3 ubiquitin transferase</fullName>
        <ecNumber evidence="4">2.3.2.27</ecNumber>
    </recommendedName>
</protein>